<dbReference type="Gene3D" id="1.10.287.130">
    <property type="match status" value="1"/>
</dbReference>
<dbReference type="EC" id="2.7.13.3" evidence="2"/>
<evidence type="ECO:0000313" key="9">
    <source>
        <dbReference type="Proteomes" id="UP001595384"/>
    </source>
</evidence>
<dbReference type="CDD" id="cd00082">
    <property type="entry name" value="HisKA"/>
    <property type="match status" value="1"/>
</dbReference>
<comment type="catalytic activity">
    <reaction evidence="1">
        <text>ATP + protein L-histidine = ADP + protein N-phospho-L-histidine.</text>
        <dbReference type="EC" id="2.7.13.3"/>
    </reaction>
</comment>
<evidence type="ECO:0000256" key="4">
    <source>
        <dbReference type="ARBA" id="ARBA00022679"/>
    </source>
</evidence>
<keyword evidence="9" id="KW-1185">Reference proteome</keyword>
<gene>
    <name evidence="8" type="ORF">ACFODT_12760</name>
</gene>
<accession>A0ABV7CDM0</accession>
<evidence type="ECO:0000256" key="6">
    <source>
        <dbReference type="SAM" id="Phobius"/>
    </source>
</evidence>
<dbReference type="InterPro" id="IPR005467">
    <property type="entry name" value="His_kinase_dom"/>
</dbReference>
<keyword evidence="6" id="KW-1133">Transmembrane helix</keyword>
<comment type="caution">
    <text evidence="8">The sequence shown here is derived from an EMBL/GenBank/DDBJ whole genome shotgun (WGS) entry which is preliminary data.</text>
</comment>
<keyword evidence="6" id="KW-0812">Transmembrane</keyword>
<keyword evidence="4" id="KW-0808">Transferase</keyword>
<name>A0ABV7CDM0_9VIBR</name>
<reference evidence="9" key="1">
    <citation type="journal article" date="2019" name="Int. J. Syst. Evol. Microbiol.">
        <title>The Global Catalogue of Microorganisms (GCM) 10K type strain sequencing project: providing services to taxonomists for standard genome sequencing and annotation.</title>
        <authorList>
            <consortium name="The Broad Institute Genomics Platform"/>
            <consortium name="The Broad Institute Genome Sequencing Center for Infectious Disease"/>
            <person name="Wu L."/>
            <person name="Ma J."/>
        </authorList>
    </citation>
    <scope>NUCLEOTIDE SEQUENCE [LARGE SCALE GENOMIC DNA]</scope>
    <source>
        <strain evidence="9">KCTC 62784</strain>
    </source>
</reference>
<dbReference type="SMART" id="SM00388">
    <property type="entry name" value="HisKA"/>
    <property type="match status" value="1"/>
</dbReference>
<evidence type="ECO:0000256" key="5">
    <source>
        <dbReference type="ARBA" id="ARBA00022777"/>
    </source>
</evidence>
<proteinExistence type="predicted"/>
<dbReference type="RefSeq" id="WP_241967758.1">
    <property type="nucleotide sequence ID" value="NZ_AP024911.1"/>
</dbReference>
<dbReference type="InterPro" id="IPR050428">
    <property type="entry name" value="TCS_sensor_his_kinase"/>
</dbReference>
<evidence type="ECO:0000256" key="3">
    <source>
        <dbReference type="ARBA" id="ARBA00022553"/>
    </source>
</evidence>
<organism evidence="8 9">
    <name type="scientific">Vibrio zhugei</name>
    <dbReference type="NCBI Taxonomy" id="2479546"/>
    <lineage>
        <taxon>Bacteria</taxon>
        <taxon>Pseudomonadati</taxon>
        <taxon>Pseudomonadota</taxon>
        <taxon>Gammaproteobacteria</taxon>
        <taxon>Vibrionales</taxon>
        <taxon>Vibrionaceae</taxon>
        <taxon>Vibrio</taxon>
    </lineage>
</organism>
<feature type="transmembrane region" description="Helical" evidence="6">
    <location>
        <begin position="12"/>
        <end position="36"/>
    </location>
</feature>
<dbReference type="PANTHER" id="PTHR45436:SF5">
    <property type="entry name" value="SENSOR HISTIDINE KINASE TRCS"/>
    <property type="match status" value="1"/>
</dbReference>
<feature type="transmembrane region" description="Helical" evidence="6">
    <location>
        <begin position="152"/>
        <end position="171"/>
    </location>
</feature>
<sequence length="433" mass="49856">MMKFRRSYKFYFFCAIMTIATVTVISFVTLAANYFVSGMDVSLRYSMLSVVKHIDTRDGQPKELLGYQIATRWQDVQAPIQQQFSPLTKHLQFEKAMLQHGWLTPPVKAYFVMRYDRPSGQTVYISRVFSNLTMQQTAKEFHQEGNRYGLSLLVYALVALSVFGLGLFFLFRCTARPQEQLFQWAETLTTEQLSRPIPDFHFHELNRVAAIIKDSVSSAQDMLEREQQFLASASHELRTPIAVVRSNAELMDKLIEKTDNAALYDKQAEVMQRILRAGVTMTDLCSTLLWLNRREQRELPLTPVNLALMIDSISRDLNYLLRDKSVEVEIQVQEATFPLPSTLCRIVISNLIRNAYQHTLAGKVAIFQSGTTVTIMNHNFATGEQTEELGFGLGLELTNRIIQQYDWYYEVHDNESGREVTIDFSQRDKKAHQ</sequence>
<evidence type="ECO:0000256" key="1">
    <source>
        <dbReference type="ARBA" id="ARBA00000085"/>
    </source>
</evidence>
<evidence type="ECO:0000313" key="8">
    <source>
        <dbReference type="EMBL" id="MFC3024694.1"/>
    </source>
</evidence>
<keyword evidence="6" id="KW-0472">Membrane</keyword>
<dbReference type="SUPFAM" id="SSF47384">
    <property type="entry name" value="Homodimeric domain of signal transducing histidine kinase"/>
    <property type="match status" value="1"/>
</dbReference>
<dbReference type="InterPro" id="IPR036890">
    <property type="entry name" value="HATPase_C_sf"/>
</dbReference>
<keyword evidence="3" id="KW-0597">Phosphoprotein</keyword>
<dbReference type="Pfam" id="PF00512">
    <property type="entry name" value="HisKA"/>
    <property type="match status" value="1"/>
</dbReference>
<feature type="domain" description="Histidine kinase" evidence="7">
    <location>
        <begin position="232"/>
        <end position="428"/>
    </location>
</feature>
<evidence type="ECO:0000256" key="2">
    <source>
        <dbReference type="ARBA" id="ARBA00012438"/>
    </source>
</evidence>
<dbReference type="EMBL" id="JBHRSE010000086">
    <property type="protein sequence ID" value="MFC3024694.1"/>
    <property type="molecule type" value="Genomic_DNA"/>
</dbReference>
<dbReference type="Gene3D" id="3.30.565.10">
    <property type="entry name" value="Histidine kinase-like ATPase, C-terminal domain"/>
    <property type="match status" value="1"/>
</dbReference>
<protein>
    <recommendedName>
        <fullName evidence="2">histidine kinase</fullName>
        <ecNumber evidence="2">2.7.13.3</ecNumber>
    </recommendedName>
</protein>
<evidence type="ECO:0000259" key="7">
    <source>
        <dbReference type="PROSITE" id="PS50109"/>
    </source>
</evidence>
<dbReference type="InterPro" id="IPR036097">
    <property type="entry name" value="HisK_dim/P_sf"/>
</dbReference>
<dbReference type="InterPro" id="IPR003661">
    <property type="entry name" value="HisK_dim/P_dom"/>
</dbReference>
<dbReference type="GO" id="GO:0016301">
    <property type="term" value="F:kinase activity"/>
    <property type="evidence" value="ECO:0007669"/>
    <property type="project" value="UniProtKB-KW"/>
</dbReference>
<keyword evidence="5 8" id="KW-0418">Kinase</keyword>
<dbReference type="PANTHER" id="PTHR45436">
    <property type="entry name" value="SENSOR HISTIDINE KINASE YKOH"/>
    <property type="match status" value="1"/>
</dbReference>
<dbReference type="Proteomes" id="UP001595384">
    <property type="component" value="Unassembled WGS sequence"/>
</dbReference>
<dbReference type="SUPFAM" id="SSF55874">
    <property type="entry name" value="ATPase domain of HSP90 chaperone/DNA topoisomerase II/histidine kinase"/>
    <property type="match status" value="1"/>
</dbReference>
<dbReference type="PROSITE" id="PS50109">
    <property type="entry name" value="HIS_KIN"/>
    <property type="match status" value="1"/>
</dbReference>